<proteinExistence type="predicted"/>
<evidence type="ECO:0000313" key="3">
    <source>
        <dbReference type="Proteomes" id="UP000663866"/>
    </source>
</evidence>
<keyword evidence="3" id="KW-1185">Reference proteome</keyword>
<gene>
    <name evidence="2" type="ORF">OVN521_LOCUS46725</name>
    <name evidence="1" type="ORF">WKI299_LOCUS8830</name>
</gene>
<dbReference type="Proteomes" id="UP000663856">
    <property type="component" value="Unassembled WGS sequence"/>
</dbReference>
<dbReference type="EMBL" id="CAJOBG010085859">
    <property type="protein sequence ID" value="CAF4647999.1"/>
    <property type="molecule type" value="Genomic_DNA"/>
</dbReference>
<protein>
    <submittedName>
        <fullName evidence="2">Uncharacterized protein</fullName>
    </submittedName>
</protein>
<name>A0A821FE88_9BILA</name>
<dbReference type="Proteomes" id="UP000663866">
    <property type="component" value="Unassembled WGS sequence"/>
</dbReference>
<organism evidence="2 3">
    <name type="scientific">Rotaria magnacalcarata</name>
    <dbReference type="NCBI Taxonomy" id="392030"/>
    <lineage>
        <taxon>Eukaryota</taxon>
        <taxon>Metazoa</taxon>
        <taxon>Spiralia</taxon>
        <taxon>Gnathifera</taxon>
        <taxon>Rotifera</taxon>
        <taxon>Eurotatoria</taxon>
        <taxon>Bdelloidea</taxon>
        <taxon>Philodinida</taxon>
        <taxon>Philodinidae</taxon>
        <taxon>Rotaria</taxon>
    </lineage>
</organism>
<accession>A0A821FE88</accession>
<comment type="caution">
    <text evidence="2">The sequence shown here is derived from an EMBL/GenBank/DDBJ whole genome shotgun (WGS) entry which is preliminary data.</text>
</comment>
<feature type="non-terminal residue" evidence="2">
    <location>
        <position position="94"/>
    </location>
</feature>
<sequence length="94" mass="11107">MKHYEKSITDIDFAIPLIIVNRVFCITKPYAEQLQKPTCDLVKCYQSIEQVSIYLAELIYDDSQLNELYNEFNEFVELNEIDVCLSRTASRQYQ</sequence>
<evidence type="ECO:0000313" key="1">
    <source>
        <dbReference type="EMBL" id="CAF2043907.1"/>
    </source>
</evidence>
<reference evidence="2" key="1">
    <citation type="submission" date="2021-02" db="EMBL/GenBank/DDBJ databases">
        <authorList>
            <person name="Nowell W R."/>
        </authorList>
    </citation>
    <scope>NUCLEOTIDE SEQUENCE</scope>
</reference>
<dbReference type="AlphaFoldDB" id="A0A821FE88"/>
<evidence type="ECO:0000313" key="2">
    <source>
        <dbReference type="EMBL" id="CAF4647999.1"/>
    </source>
</evidence>
<dbReference type="EMBL" id="CAJNRF010002858">
    <property type="protein sequence ID" value="CAF2043907.1"/>
    <property type="molecule type" value="Genomic_DNA"/>
</dbReference>